<accession>A0AAX1C9G9</accession>
<dbReference type="AlphaFoldDB" id="A0AAX1C9G9"/>
<evidence type="ECO:0000313" key="2">
    <source>
        <dbReference type="Proteomes" id="UP000245055"/>
    </source>
</evidence>
<sequence length="62" mass="6993">MCSGYWGINLNRLTTRTMNVNADHVGTSKTSIIHQIQIIRGIPSPLSEINIRLQYITPLKLT</sequence>
<dbReference type="Proteomes" id="UP000245055">
    <property type="component" value="Unassembled WGS sequence"/>
</dbReference>
<name>A0AAX1C9G9_9GAMM</name>
<dbReference type="EMBL" id="QESZ01000008">
    <property type="protein sequence ID" value="PWD74741.1"/>
    <property type="molecule type" value="Genomic_DNA"/>
</dbReference>
<reference evidence="1 2" key="1">
    <citation type="submission" date="2018-05" db="EMBL/GenBank/DDBJ databases">
        <title>Genomic diversity of pathogens causing Blackleg of Potato in Pakistan.</title>
        <authorList>
            <person name="Sarfraz S."/>
            <person name="Riaz K."/>
            <person name="Oulghazi S."/>
            <person name="Cigna J."/>
            <person name="Sahi S.T."/>
            <person name="Khan S.H."/>
            <person name="Hameed A."/>
            <person name="Faure D."/>
        </authorList>
    </citation>
    <scope>NUCLEOTIDE SEQUENCE [LARGE SCALE GENOMIC DNA]</scope>
    <source>
        <strain evidence="1 2">SS70</strain>
    </source>
</reference>
<comment type="caution">
    <text evidence="1">The sequence shown here is derived from an EMBL/GenBank/DDBJ whole genome shotgun (WGS) entry which is preliminary data.</text>
</comment>
<protein>
    <submittedName>
        <fullName evidence="1">Glutamate decarboxylase</fullName>
    </submittedName>
</protein>
<proteinExistence type="predicted"/>
<gene>
    <name evidence="1" type="ORF">DF213_05715</name>
</gene>
<organism evidence="1 2">
    <name type="scientific">Dickeya dianthicola</name>
    <dbReference type="NCBI Taxonomy" id="204039"/>
    <lineage>
        <taxon>Bacteria</taxon>
        <taxon>Pseudomonadati</taxon>
        <taxon>Pseudomonadota</taxon>
        <taxon>Gammaproteobacteria</taxon>
        <taxon>Enterobacterales</taxon>
        <taxon>Pectobacteriaceae</taxon>
        <taxon>Dickeya</taxon>
    </lineage>
</organism>
<evidence type="ECO:0000313" key="1">
    <source>
        <dbReference type="EMBL" id="PWD74741.1"/>
    </source>
</evidence>